<organism evidence="2">
    <name type="scientific">Streptomyces althioticus</name>
    <dbReference type="NCBI Taxonomy" id="83380"/>
    <lineage>
        <taxon>Bacteria</taxon>
        <taxon>Bacillati</taxon>
        <taxon>Actinomycetota</taxon>
        <taxon>Actinomycetes</taxon>
        <taxon>Kitasatosporales</taxon>
        <taxon>Streptomycetaceae</taxon>
        <taxon>Streptomyces</taxon>
        <taxon>Streptomyces althioticus group</taxon>
    </lineage>
</organism>
<dbReference type="InterPro" id="IPR011335">
    <property type="entry name" value="Restrct_endonuc-II-like"/>
</dbReference>
<dbReference type="SUPFAM" id="SSF52980">
    <property type="entry name" value="Restriction endonuclease-like"/>
    <property type="match status" value="1"/>
</dbReference>
<dbReference type="InterPro" id="IPR011856">
    <property type="entry name" value="tRNA_endonuc-like_dom_sf"/>
</dbReference>
<evidence type="ECO:0000313" key="2">
    <source>
        <dbReference type="EMBL" id="WUU58004.1"/>
    </source>
</evidence>
<accession>A0ABZ1YF41</accession>
<dbReference type="EMBL" id="CP109207">
    <property type="protein sequence ID" value="WUU51610.1"/>
    <property type="molecule type" value="Genomic_DNA"/>
</dbReference>
<dbReference type="EMBL" id="CP109207">
    <property type="protein sequence ID" value="WUU58004.1"/>
    <property type="molecule type" value="Genomic_DNA"/>
</dbReference>
<gene>
    <name evidence="1" type="ORF">OIE82_00015</name>
    <name evidence="2" type="ORF">OIE82_34595</name>
</gene>
<name>A0ABZ1YF41_9ACTN</name>
<sequence>MKQWQDRKAIGDAHERRVAAALRARGWTVHPCGQGTYPPAVREALRRTRSALRQFPDLIAARGSDLITIDAKDRMPSTDTDRYAISTDTVNAGLLFTAAHAPTPLYYVFGDLKVLTPAEVVHYTAHALRHRSGVAFHLVRTERAHRFDDVFGSAGTAAAA</sequence>
<evidence type="ECO:0000313" key="1">
    <source>
        <dbReference type="EMBL" id="WUU51610.1"/>
    </source>
</evidence>
<protein>
    <submittedName>
        <fullName evidence="2">Uncharacterized protein</fullName>
    </submittedName>
</protein>
<proteinExistence type="predicted"/>
<dbReference type="RefSeq" id="WP_395757968.1">
    <property type="nucleotide sequence ID" value="NZ_CP109207.1"/>
</dbReference>
<reference evidence="2" key="1">
    <citation type="submission" date="2022-10" db="EMBL/GenBank/DDBJ databases">
        <title>The complete genomes of actinobacterial strains from the NBC collection.</title>
        <authorList>
            <person name="Joergensen T.S."/>
            <person name="Alvarez Arevalo M."/>
            <person name="Sterndorff E.B."/>
            <person name="Faurdal D."/>
            <person name="Vuksanovic O."/>
            <person name="Mourched A.-S."/>
            <person name="Charusanti P."/>
            <person name="Shaw S."/>
            <person name="Blin K."/>
            <person name="Weber T."/>
        </authorList>
    </citation>
    <scope>NUCLEOTIDE SEQUENCE [LARGE SCALE GENOMIC DNA]</scope>
    <source>
        <strain evidence="2">NBC 01686</strain>
    </source>
</reference>
<dbReference type="Gene3D" id="3.40.1350.10">
    <property type="match status" value="1"/>
</dbReference>